<accession>A0A1Q8QT09</accession>
<dbReference type="SMART" id="SM01321">
    <property type="entry name" value="Y1_Tnp"/>
    <property type="match status" value="1"/>
</dbReference>
<dbReference type="STRING" id="1888891.DSOL_3020"/>
<name>A0A1Q8QT09_9FIRM</name>
<keyword evidence="3" id="KW-1185">Reference proteome</keyword>
<dbReference type="GO" id="GO:0006313">
    <property type="term" value="P:DNA transposition"/>
    <property type="evidence" value="ECO:0007669"/>
    <property type="project" value="InterPro"/>
</dbReference>
<dbReference type="NCBIfam" id="NF047646">
    <property type="entry name" value="REP_Tyr_transpos"/>
    <property type="match status" value="1"/>
</dbReference>
<gene>
    <name evidence="2" type="ORF">DSOL_3020</name>
</gene>
<dbReference type="InterPro" id="IPR002686">
    <property type="entry name" value="Transposase_17"/>
</dbReference>
<evidence type="ECO:0000313" key="2">
    <source>
        <dbReference type="EMBL" id="OLN30456.1"/>
    </source>
</evidence>
<dbReference type="Gene3D" id="3.30.70.1290">
    <property type="entry name" value="Transposase IS200-like"/>
    <property type="match status" value="1"/>
</dbReference>
<dbReference type="InterPro" id="IPR036515">
    <property type="entry name" value="Transposase_17_sf"/>
</dbReference>
<dbReference type="PANTHER" id="PTHR34322:SF2">
    <property type="entry name" value="TRANSPOSASE IS200-LIKE DOMAIN-CONTAINING PROTEIN"/>
    <property type="match status" value="1"/>
</dbReference>
<evidence type="ECO:0000313" key="3">
    <source>
        <dbReference type="Proteomes" id="UP000186102"/>
    </source>
</evidence>
<organism evidence="2 3">
    <name type="scientific">Desulfosporosinus metallidurans</name>
    <dbReference type="NCBI Taxonomy" id="1888891"/>
    <lineage>
        <taxon>Bacteria</taxon>
        <taxon>Bacillati</taxon>
        <taxon>Bacillota</taxon>
        <taxon>Clostridia</taxon>
        <taxon>Eubacteriales</taxon>
        <taxon>Desulfitobacteriaceae</taxon>
        <taxon>Desulfosporosinus</taxon>
    </lineage>
</organism>
<sequence>MPRVQRIRGEFSTYHVVQRGNEKKDIFRNEEDKFRFLETLSKARAKHDFLVYAYCLMDNHVHLLINDNGNDISKLMKSINVSYVAYFNRVHQRSGHLFQDRFRSELVKDDRYLLEVSRYIHNNPVKAKLVEKPSEFKWSSNNIYSGKANDDFDLLDTSMILGFFAGSIAKSEYQKFVAKYGEVNGNILDIEEHQDYGQENQGRTHTFSAAKARLEQILADEKITMEELLGKKSRRNEMIRTLRQNYSLNLKDLGELFGGISESQISRIVV</sequence>
<dbReference type="Proteomes" id="UP000186102">
    <property type="component" value="Unassembled WGS sequence"/>
</dbReference>
<dbReference type="SUPFAM" id="SSF143422">
    <property type="entry name" value="Transposase IS200-like"/>
    <property type="match status" value="1"/>
</dbReference>
<dbReference type="AlphaFoldDB" id="A0A1Q8QT09"/>
<feature type="domain" description="Transposase IS200-like" evidence="1">
    <location>
        <begin position="10"/>
        <end position="123"/>
    </location>
</feature>
<comment type="caution">
    <text evidence="2">The sequence shown here is derived from an EMBL/GenBank/DDBJ whole genome shotgun (WGS) entry which is preliminary data.</text>
</comment>
<dbReference type="PANTHER" id="PTHR34322">
    <property type="entry name" value="TRANSPOSASE, Y1_TNP DOMAIN-CONTAINING"/>
    <property type="match status" value="1"/>
</dbReference>
<evidence type="ECO:0000259" key="1">
    <source>
        <dbReference type="SMART" id="SM01321"/>
    </source>
</evidence>
<protein>
    <recommendedName>
        <fullName evidence="1">Transposase IS200-like domain-containing protein</fullName>
    </recommendedName>
</protein>
<dbReference type="GO" id="GO:0003677">
    <property type="term" value="F:DNA binding"/>
    <property type="evidence" value="ECO:0007669"/>
    <property type="project" value="InterPro"/>
</dbReference>
<dbReference type="OrthoDB" id="9788881at2"/>
<proteinExistence type="predicted"/>
<dbReference type="Pfam" id="PF01797">
    <property type="entry name" value="Y1_Tnp"/>
    <property type="match status" value="1"/>
</dbReference>
<reference evidence="2 3" key="1">
    <citation type="submission" date="2016-09" db="EMBL/GenBank/DDBJ databases">
        <title>Complete genome of Desulfosporosinus sp. OL.</title>
        <authorList>
            <person name="Mardanov A."/>
            <person name="Beletsky A."/>
            <person name="Panova A."/>
            <person name="Karnachuk O."/>
            <person name="Ravin N."/>
        </authorList>
    </citation>
    <scope>NUCLEOTIDE SEQUENCE [LARGE SCALE GENOMIC DNA]</scope>
    <source>
        <strain evidence="2 3">OL</strain>
    </source>
</reference>
<dbReference type="RefSeq" id="WP_075365556.1">
    <property type="nucleotide sequence ID" value="NZ_MLBF01000024.1"/>
</dbReference>
<dbReference type="GO" id="GO:0004803">
    <property type="term" value="F:transposase activity"/>
    <property type="evidence" value="ECO:0007669"/>
    <property type="project" value="InterPro"/>
</dbReference>
<dbReference type="EMBL" id="MLBF01000024">
    <property type="protein sequence ID" value="OLN30456.1"/>
    <property type="molecule type" value="Genomic_DNA"/>
</dbReference>